<organism evidence="1 2">
    <name type="scientific">Janthinobacterium agaricidamnosum NBRC 102515 = DSM 9628</name>
    <dbReference type="NCBI Taxonomy" id="1349767"/>
    <lineage>
        <taxon>Bacteria</taxon>
        <taxon>Pseudomonadati</taxon>
        <taxon>Pseudomonadota</taxon>
        <taxon>Betaproteobacteria</taxon>
        <taxon>Burkholderiales</taxon>
        <taxon>Oxalobacteraceae</taxon>
        <taxon>Janthinobacterium</taxon>
    </lineage>
</organism>
<accession>W0VEQ9</accession>
<gene>
    <name evidence="1" type="ORF">GJA_5307</name>
</gene>
<sequence length="44" mass="4516">MQISNRSKAGEHAKVGKLLTAGAGSGGALAQQLPIHAFEIRGFP</sequence>
<dbReference type="Proteomes" id="UP000027604">
    <property type="component" value="Chromosome I"/>
</dbReference>
<dbReference type="HOGENOM" id="CLU_3217327_0_0_4"/>
<keyword evidence="2" id="KW-1185">Reference proteome</keyword>
<protein>
    <submittedName>
        <fullName evidence="1">Uncharacterized protein</fullName>
    </submittedName>
</protein>
<dbReference type="KEGG" id="jag:GJA_5307"/>
<evidence type="ECO:0000313" key="2">
    <source>
        <dbReference type="Proteomes" id="UP000027604"/>
    </source>
</evidence>
<name>W0VEQ9_9BURK</name>
<dbReference type="AlphaFoldDB" id="W0VEQ9"/>
<reference evidence="1 2" key="1">
    <citation type="journal article" date="2015" name="Genome Announc.">
        <title>Genome Sequence of Mushroom Soft-Rot Pathogen Janthinobacterium agaricidamnosum.</title>
        <authorList>
            <person name="Graupner K."/>
            <person name="Lackner G."/>
            <person name="Hertweck C."/>
        </authorList>
    </citation>
    <scope>NUCLEOTIDE SEQUENCE [LARGE SCALE GENOMIC DNA]</scope>
    <source>
        <strain evidence="2">NBRC 102515 / DSM 9628</strain>
    </source>
</reference>
<proteinExistence type="predicted"/>
<evidence type="ECO:0000313" key="1">
    <source>
        <dbReference type="EMBL" id="CDG85903.1"/>
    </source>
</evidence>
<dbReference type="EMBL" id="HG322949">
    <property type="protein sequence ID" value="CDG85903.1"/>
    <property type="molecule type" value="Genomic_DNA"/>
</dbReference>